<keyword evidence="3" id="KW-1185">Reference proteome</keyword>
<protein>
    <submittedName>
        <fullName evidence="2">Coenzyme A biosynthesis bifunctional protein CoaBC</fullName>
    </submittedName>
</protein>
<dbReference type="GO" id="GO:0003824">
    <property type="term" value="F:catalytic activity"/>
    <property type="evidence" value="ECO:0007669"/>
    <property type="project" value="UniProtKB-ARBA"/>
</dbReference>
<gene>
    <name evidence="2" type="primary">coaBC_1</name>
    <name evidence="2" type="ORF">Mal52_24140</name>
</gene>
<name>A0A517ZN88_9PLAN</name>
<sequence length="227" mass="24638">MERLPLWAYYGRVDLKTSIAMKILITAGPTREYLDDVRFLSNASSGRMGYAIAQAAIDAGHEVVLVSGPVALPVPAGCELVSVEGTRDMYDACLARFAECDGVIAAAAVCDYGPRERTSGKRIKTGQSITIELVEMPDIIAELGRQKGPRWSVGFALEAQDPHRRAVEKLHKKNCDAIVLNRTTAIGADDNSIELIDSTDTTVAKWTGRKIDIAHRLIAWIAATLAD</sequence>
<reference evidence="2 3" key="1">
    <citation type="submission" date="2019-02" db="EMBL/GenBank/DDBJ databases">
        <title>Deep-cultivation of Planctomycetes and their phenomic and genomic characterization uncovers novel biology.</title>
        <authorList>
            <person name="Wiegand S."/>
            <person name="Jogler M."/>
            <person name="Boedeker C."/>
            <person name="Pinto D."/>
            <person name="Vollmers J."/>
            <person name="Rivas-Marin E."/>
            <person name="Kohn T."/>
            <person name="Peeters S.H."/>
            <person name="Heuer A."/>
            <person name="Rast P."/>
            <person name="Oberbeckmann S."/>
            <person name="Bunk B."/>
            <person name="Jeske O."/>
            <person name="Meyerdierks A."/>
            <person name="Storesund J.E."/>
            <person name="Kallscheuer N."/>
            <person name="Luecker S."/>
            <person name="Lage O.M."/>
            <person name="Pohl T."/>
            <person name="Merkel B.J."/>
            <person name="Hornburger P."/>
            <person name="Mueller R.-W."/>
            <person name="Bruemmer F."/>
            <person name="Labrenz M."/>
            <person name="Spormann A.M."/>
            <person name="Op den Camp H."/>
            <person name="Overmann J."/>
            <person name="Amann R."/>
            <person name="Jetten M.S.M."/>
            <person name="Mascher T."/>
            <person name="Medema M.H."/>
            <person name="Devos D.P."/>
            <person name="Kaster A.-K."/>
            <person name="Ovreas L."/>
            <person name="Rohde M."/>
            <person name="Galperin M.Y."/>
            <person name="Jogler C."/>
        </authorList>
    </citation>
    <scope>NUCLEOTIDE SEQUENCE [LARGE SCALE GENOMIC DNA]</scope>
    <source>
        <strain evidence="2 3">Mal52</strain>
    </source>
</reference>
<evidence type="ECO:0000313" key="2">
    <source>
        <dbReference type="EMBL" id="QDU43936.1"/>
    </source>
</evidence>
<proteinExistence type="predicted"/>
<dbReference type="Pfam" id="PF04127">
    <property type="entry name" value="DFP"/>
    <property type="match status" value="1"/>
</dbReference>
<dbReference type="Gene3D" id="3.40.50.10300">
    <property type="entry name" value="CoaB-like"/>
    <property type="match status" value="1"/>
</dbReference>
<dbReference type="Proteomes" id="UP000319383">
    <property type="component" value="Chromosome"/>
</dbReference>
<dbReference type="RefSeq" id="WP_231962618.1">
    <property type="nucleotide sequence ID" value="NZ_CP036276.1"/>
</dbReference>
<accession>A0A517ZN88</accession>
<dbReference type="EMBL" id="CP036276">
    <property type="protein sequence ID" value="QDU43936.1"/>
    <property type="molecule type" value="Genomic_DNA"/>
</dbReference>
<evidence type="ECO:0000259" key="1">
    <source>
        <dbReference type="Pfam" id="PF04127"/>
    </source>
</evidence>
<feature type="domain" description="DNA/pantothenate metabolism flavoprotein C-terminal" evidence="1">
    <location>
        <begin position="22"/>
        <end position="223"/>
    </location>
</feature>
<dbReference type="InterPro" id="IPR035929">
    <property type="entry name" value="CoaB-like_sf"/>
</dbReference>
<dbReference type="AlphaFoldDB" id="A0A517ZN88"/>
<organism evidence="2 3">
    <name type="scientific">Symmachiella dynata</name>
    <dbReference type="NCBI Taxonomy" id="2527995"/>
    <lineage>
        <taxon>Bacteria</taxon>
        <taxon>Pseudomonadati</taxon>
        <taxon>Planctomycetota</taxon>
        <taxon>Planctomycetia</taxon>
        <taxon>Planctomycetales</taxon>
        <taxon>Planctomycetaceae</taxon>
        <taxon>Symmachiella</taxon>
    </lineage>
</organism>
<dbReference type="InterPro" id="IPR007085">
    <property type="entry name" value="DNA/pantothenate-metab_flavo_C"/>
</dbReference>
<dbReference type="SUPFAM" id="SSF102645">
    <property type="entry name" value="CoaB-like"/>
    <property type="match status" value="1"/>
</dbReference>
<evidence type="ECO:0000313" key="3">
    <source>
        <dbReference type="Proteomes" id="UP000319383"/>
    </source>
</evidence>
<dbReference type="GO" id="GO:0015937">
    <property type="term" value="P:coenzyme A biosynthetic process"/>
    <property type="evidence" value="ECO:0007669"/>
    <property type="project" value="UniProtKB-ARBA"/>
</dbReference>
<dbReference type="KEGG" id="sdyn:Mal52_24140"/>